<dbReference type="AlphaFoldDB" id="A0A1G1TKZ1"/>
<dbReference type="EMBL" id="MDZA01000051">
    <property type="protein sequence ID" value="OGX91548.1"/>
    <property type="molecule type" value="Genomic_DNA"/>
</dbReference>
<gene>
    <name evidence="1" type="ORF">BEN49_19405</name>
</gene>
<comment type="caution">
    <text evidence="1">The sequence shown here is derived from an EMBL/GenBank/DDBJ whole genome shotgun (WGS) entry which is preliminary data.</text>
</comment>
<proteinExistence type="predicted"/>
<accession>A0A1G1TKZ1</accession>
<organism evidence="1 2">
    <name type="scientific">Hymenobacter coccineus</name>
    <dbReference type="NCBI Taxonomy" id="1908235"/>
    <lineage>
        <taxon>Bacteria</taxon>
        <taxon>Pseudomonadati</taxon>
        <taxon>Bacteroidota</taxon>
        <taxon>Cytophagia</taxon>
        <taxon>Cytophagales</taxon>
        <taxon>Hymenobacteraceae</taxon>
        <taxon>Hymenobacter</taxon>
    </lineage>
</organism>
<evidence type="ECO:0000313" key="2">
    <source>
        <dbReference type="Proteomes" id="UP000177506"/>
    </source>
</evidence>
<reference evidence="1 2" key="1">
    <citation type="submission" date="2016-08" db="EMBL/GenBank/DDBJ databases">
        <title>Hymenobacter coccineus sp. nov., Hymenobacter lapidarius sp. nov. and Hymenobacter glacialis sp. nov., isolated from Antarctic soil.</title>
        <authorList>
            <person name="Sedlacek I."/>
            <person name="Kralova S."/>
            <person name="Kyrova K."/>
            <person name="Maslanova I."/>
            <person name="Stankova E."/>
            <person name="Vrbovska V."/>
            <person name="Nemec M."/>
            <person name="Bartak M."/>
            <person name="Svec P."/>
            <person name="Busse H.-J."/>
            <person name="Pantucek R."/>
        </authorList>
    </citation>
    <scope>NUCLEOTIDE SEQUENCE [LARGE SCALE GENOMIC DNA]</scope>
    <source>
        <strain evidence="1 2">CCM 8649</strain>
    </source>
</reference>
<keyword evidence="2" id="KW-1185">Reference proteome</keyword>
<name>A0A1G1TKZ1_9BACT</name>
<dbReference type="Proteomes" id="UP000177506">
    <property type="component" value="Unassembled WGS sequence"/>
</dbReference>
<evidence type="ECO:0000313" key="1">
    <source>
        <dbReference type="EMBL" id="OGX91548.1"/>
    </source>
</evidence>
<sequence>MSLFFFQKLEYYAAVTTNYLLVEICEMRREVAEQLTLWFALECTFLLKADITSPINPVLLRIKPI</sequence>
<protein>
    <submittedName>
        <fullName evidence="1">Uncharacterized protein</fullName>
    </submittedName>
</protein>